<dbReference type="AlphaFoldDB" id="J3LBT3"/>
<evidence type="ECO:0000313" key="2">
    <source>
        <dbReference type="Proteomes" id="UP000006038"/>
    </source>
</evidence>
<sequence length="50" mass="5621">MCAPLTEAFESFKHNQCIPPLIGLTITNWQNNSVLQELFQTIRDFVAAGL</sequence>
<dbReference type="HOGENOM" id="CLU_3127503_0_0_1"/>
<proteinExistence type="predicted"/>
<dbReference type="Gramene" id="OB02G21000.1">
    <property type="protein sequence ID" value="OB02G21000.1"/>
    <property type="gene ID" value="OB02G21000"/>
</dbReference>
<dbReference type="EnsemblPlants" id="OB02G21000.1">
    <property type="protein sequence ID" value="OB02G21000.1"/>
    <property type="gene ID" value="OB02G21000"/>
</dbReference>
<protein>
    <submittedName>
        <fullName evidence="1">Uncharacterized protein</fullName>
    </submittedName>
</protein>
<evidence type="ECO:0000313" key="1">
    <source>
        <dbReference type="EnsemblPlants" id="OB02G21000.1"/>
    </source>
</evidence>
<organism evidence="1">
    <name type="scientific">Oryza brachyantha</name>
    <name type="common">malo sina</name>
    <dbReference type="NCBI Taxonomy" id="4533"/>
    <lineage>
        <taxon>Eukaryota</taxon>
        <taxon>Viridiplantae</taxon>
        <taxon>Streptophyta</taxon>
        <taxon>Embryophyta</taxon>
        <taxon>Tracheophyta</taxon>
        <taxon>Spermatophyta</taxon>
        <taxon>Magnoliopsida</taxon>
        <taxon>Liliopsida</taxon>
        <taxon>Poales</taxon>
        <taxon>Poaceae</taxon>
        <taxon>BOP clade</taxon>
        <taxon>Oryzoideae</taxon>
        <taxon>Oryzeae</taxon>
        <taxon>Oryzinae</taxon>
        <taxon>Oryza</taxon>
    </lineage>
</organism>
<keyword evidence="2" id="KW-1185">Reference proteome</keyword>
<dbReference type="Proteomes" id="UP000006038">
    <property type="component" value="Unassembled WGS sequence"/>
</dbReference>
<name>J3LBT3_ORYBR</name>
<reference evidence="1" key="1">
    <citation type="submission" date="2013-04" db="UniProtKB">
        <authorList>
            <consortium name="EnsemblPlants"/>
        </authorList>
    </citation>
    <scope>IDENTIFICATION</scope>
</reference>
<accession>J3LBT3</accession>